<dbReference type="EMBL" id="JAVRRD010000002">
    <property type="protein sequence ID" value="KAK5063133.1"/>
    <property type="molecule type" value="Genomic_DNA"/>
</dbReference>
<dbReference type="Proteomes" id="UP001358417">
    <property type="component" value="Unassembled WGS sequence"/>
</dbReference>
<evidence type="ECO:0000256" key="3">
    <source>
        <dbReference type="SAM" id="MobiDB-lite"/>
    </source>
</evidence>
<evidence type="ECO:0000256" key="1">
    <source>
        <dbReference type="ARBA" id="ARBA00022884"/>
    </source>
</evidence>
<protein>
    <recommendedName>
        <fullName evidence="4">RRM domain-containing protein</fullName>
    </recommendedName>
</protein>
<evidence type="ECO:0000313" key="5">
    <source>
        <dbReference type="EMBL" id="KAK5063133.1"/>
    </source>
</evidence>
<dbReference type="SUPFAM" id="SSF54928">
    <property type="entry name" value="RNA-binding domain, RBD"/>
    <property type="match status" value="2"/>
</dbReference>
<dbReference type="Gene3D" id="3.30.70.330">
    <property type="match status" value="2"/>
</dbReference>
<proteinExistence type="predicted"/>
<feature type="domain" description="RRM" evidence="4">
    <location>
        <begin position="308"/>
        <end position="392"/>
    </location>
</feature>
<keyword evidence="1 2" id="KW-0694">RNA-binding</keyword>
<dbReference type="InterPro" id="IPR050886">
    <property type="entry name" value="RNA-binding_reg"/>
</dbReference>
<reference evidence="5 6" key="1">
    <citation type="submission" date="2023-08" db="EMBL/GenBank/DDBJ databases">
        <title>Black Yeasts Isolated from many extreme environments.</title>
        <authorList>
            <person name="Coleine C."/>
            <person name="Stajich J.E."/>
            <person name="Selbmann L."/>
        </authorList>
    </citation>
    <scope>NUCLEOTIDE SEQUENCE [LARGE SCALE GENOMIC DNA]</scope>
    <source>
        <strain evidence="5 6">CCFEE 5792</strain>
    </source>
</reference>
<dbReference type="Pfam" id="PF00076">
    <property type="entry name" value="RRM_1"/>
    <property type="match status" value="2"/>
</dbReference>
<evidence type="ECO:0000256" key="2">
    <source>
        <dbReference type="PROSITE-ProRule" id="PRU00176"/>
    </source>
</evidence>
<dbReference type="PROSITE" id="PS50102">
    <property type="entry name" value="RRM"/>
    <property type="match status" value="2"/>
</dbReference>
<dbReference type="AlphaFoldDB" id="A0AAV9NQ17"/>
<dbReference type="PANTHER" id="PTHR48024">
    <property type="entry name" value="GEO13361P1-RELATED"/>
    <property type="match status" value="1"/>
</dbReference>
<feature type="region of interest" description="Disordered" evidence="3">
    <location>
        <begin position="36"/>
        <end position="64"/>
    </location>
</feature>
<dbReference type="RefSeq" id="XP_064711405.1">
    <property type="nucleotide sequence ID" value="XM_064848781.1"/>
</dbReference>
<dbReference type="SMART" id="SM00360">
    <property type="entry name" value="RRM"/>
    <property type="match status" value="2"/>
</dbReference>
<dbReference type="InterPro" id="IPR035979">
    <property type="entry name" value="RBD_domain_sf"/>
</dbReference>
<keyword evidence="6" id="KW-1185">Reference proteome</keyword>
<sequence>MAELPPTKAVMAAPALSPPSETDALAVGLGAMVVGGGAQSGSDTSEPTVPSGPRTPEDENNFGENAMGAMPYQASAETLAIASRIAHRARGYTGHDGFVPRADRVRTGITANNAQGLYPPSALLFIANLSNQRSVEQLEVSCQQVFSSFGPCHVKVRYDRNKHPFAFVQFESDEDASAAVDGSVNLSIDDRRIRVERAKAERAVILSNVNGIQITEDEARFMLERYGPIEIMATTEKMDNPPRNNIKGGMYVKFAFYLDCQDALKAFPHHTSGYILILAPSLEPRVHYNRGTPVVRGFSTPRSAVDQKSIFVGNLPEGTTRSDLHDLFDEFGMIVQVNVIRKVFGDDGVNNFGFVEFSTVQEAEHASHAERTFKNTKLRIEPKEYSVRRNPSHTLSTSYIPPTPAHTFTPRNHFENLNYLNASRLPFAQPVFNHTQANNTAALTHAQASAAMTQAQVQAQAHANATMTGIHTQGFTHLEHQNPLHSYSLYSQGSFTTPPHHSANRIASHGHDVGMFSPTPSHHAHPFNPIVAPQTPQYSGQPFGTTHFMNPIQEAEGEEY</sequence>
<evidence type="ECO:0000259" key="4">
    <source>
        <dbReference type="PROSITE" id="PS50102"/>
    </source>
</evidence>
<gene>
    <name evidence="5" type="ORF">LTR84_005209</name>
</gene>
<dbReference type="GeneID" id="89973387"/>
<evidence type="ECO:0000313" key="6">
    <source>
        <dbReference type="Proteomes" id="UP001358417"/>
    </source>
</evidence>
<organism evidence="5 6">
    <name type="scientific">Exophiala bonariae</name>
    <dbReference type="NCBI Taxonomy" id="1690606"/>
    <lineage>
        <taxon>Eukaryota</taxon>
        <taxon>Fungi</taxon>
        <taxon>Dikarya</taxon>
        <taxon>Ascomycota</taxon>
        <taxon>Pezizomycotina</taxon>
        <taxon>Eurotiomycetes</taxon>
        <taxon>Chaetothyriomycetidae</taxon>
        <taxon>Chaetothyriales</taxon>
        <taxon>Herpotrichiellaceae</taxon>
        <taxon>Exophiala</taxon>
    </lineage>
</organism>
<comment type="caution">
    <text evidence="5">The sequence shown here is derived from an EMBL/GenBank/DDBJ whole genome shotgun (WGS) entry which is preliminary data.</text>
</comment>
<dbReference type="CDD" id="cd00590">
    <property type="entry name" value="RRM_SF"/>
    <property type="match status" value="1"/>
</dbReference>
<dbReference type="InterPro" id="IPR012677">
    <property type="entry name" value="Nucleotide-bd_a/b_plait_sf"/>
</dbReference>
<dbReference type="GO" id="GO:0003723">
    <property type="term" value="F:RNA binding"/>
    <property type="evidence" value="ECO:0007669"/>
    <property type="project" value="UniProtKB-UniRule"/>
</dbReference>
<dbReference type="PANTHER" id="PTHR48024:SF56">
    <property type="entry name" value="HETEROGENEOUS NUCLEAR RIBONUCLEOPROTEIN A0"/>
    <property type="match status" value="1"/>
</dbReference>
<name>A0AAV9NQ17_9EURO</name>
<dbReference type="InterPro" id="IPR000504">
    <property type="entry name" value="RRM_dom"/>
</dbReference>
<feature type="domain" description="RRM" evidence="4">
    <location>
        <begin position="122"/>
        <end position="200"/>
    </location>
</feature>
<accession>A0AAV9NQ17</accession>